<feature type="transmembrane region" description="Helical" evidence="8">
    <location>
        <begin position="144"/>
        <end position="163"/>
    </location>
</feature>
<feature type="domain" description="ArnT-like N-terminal" evidence="9">
    <location>
        <begin position="127"/>
        <end position="241"/>
    </location>
</feature>
<keyword evidence="3" id="KW-0328">Glycosyltransferase</keyword>
<evidence type="ECO:0000313" key="11">
    <source>
        <dbReference type="Proteomes" id="UP000319103"/>
    </source>
</evidence>
<reference evidence="10 11" key="1">
    <citation type="submission" date="2019-06" db="EMBL/GenBank/DDBJ databases">
        <title>Description of Kitasatospora acidophila sp. nov. isolated from pine grove soil, and reclassification of Streptomyces novaecaesareae to Kitasatospora novaeceasareae comb. nov.</title>
        <authorList>
            <person name="Kim M.J."/>
        </authorList>
    </citation>
    <scope>NUCLEOTIDE SEQUENCE [LARGE SCALE GENOMIC DNA]</scope>
    <source>
        <strain evidence="10 11">MMS16-CNU292</strain>
    </source>
</reference>
<dbReference type="GO" id="GO:0005886">
    <property type="term" value="C:plasma membrane"/>
    <property type="evidence" value="ECO:0007669"/>
    <property type="project" value="UniProtKB-SubCell"/>
</dbReference>
<keyword evidence="4 10" id="KW-0808">Transferase</keyword>
<dbReference type="Pfam" id="PF02366">
    <property type="entry name" value="PMT"/>
    <property type="match status" value="1"/>
</dbReference>
<evidence type="ECO:0000256" key="8">
    <source>
        <dbReference type="SAM" id="Phobius"/>
    </source>
</evidence>
<protein>
    <submittedName>
        <fullName evidence="10">Phospholipid carrier-dependent glycosyltransferase</fullName>
    </submittedName>
</protein>
<evidence type="ECO:0000256" key="2">
    <source>
        <dbReference type="ARBA" id="ARBA00022475"/>
    </source>
</evidence>
<comment type="caution">
    <text evidence="10">The sequence shown here is derived from an EMBL/GenBank/DDBJ whole genome shotgun (WGS) entry which is preliminary data.</text>
</comment>
<evidence type="ECO:0000256" key="4">
    <source>
        <dbReference type="ARBA" id="ARBA00022679"/>
    </source>
</evidence>
<evidence type="ECO:0000256" key="1">
    <source>
        <dbReference type="ARBA" id="ARBA00004651"/>
    </source>
</evidence>
<evidence type="ECO:0000256" key="6">
    <source>
        <dbReference type="ARBA" id="ARBA00022989"/>
    </source>
</evidence>
<keyword evidence="11" id="KW-1185">Reference proteome</keyword>
<dbReference type="PANTHER" id="PTHR33908:SF11">
    <property type="entry name" value="MEMBRANE PROTEIN"/>
    <property type="match status" value="1"/>
</dbReference>
<feature type="transmembrane region" description="Helical" evidence="8">
    <location>
        <begin position="237"/>
        <end position="257"/>
    </location>
</feature>
<feature type="transmembrane region" description="Helical" evidence="8">
    <location>
        <begin position="349"/>
        <end position="373"/>
    </location>
</feature>
<dbReference type="AlphaFoldDB" id="A0A540W0H1"/>
<dbReference type="GO" id="GO:0009103">
    <property type="term" value="P:lipopolysaccharide biosynthetic process"/>
    <property type="evidence" value="ECO:0007669"/>
    <property type="project" value="UniProtKB-ARBA"/>
</dbReference>
<evidence type="ECO:0000256" key="3">
    <source>
        <dbReference type="ARBA" id="ARBA00022676"/>
    </source>
</evidence>
<dbReference type="GO" id="GO:0000030">
    <property type="term" value="F:mannosyltransferase activity"/>
    <property type="evidence" value="ECO:0007669"/>
    <property type="project" value="InterPro"/>
</dbReference>
<gene>
    <name evidence="10" type="ORF">E6W39_09765</name>
</gene>
<sequence>MATVVATVLDEERPDPISEPAATDPRGRLSQLLATRPDLVITALLVVAVVLVQGLNIDNFPTVSDDEGTYLAQAWAIQHGKGLAHYSYWYDHPPLGWVQIAALSWIPALIWHGPLVVMHARVIMLPVSAAGTALTYLVGRRINLPRWAAALAAVVFGLSPLSVTMQREIYLDNFAAVWMLAAFACALSPRRHLWHHIAAGLCAAVSVLSKETMLITAPALVMAVWRGTDKATRKFSLVGFFIAFSTIGAQYLLYAVLKGELFPGAGHNSLIGALQYQLGRGGSGNILKAGSVSNMTLHWWLVRDPLLIYAGTAAALAALAVRRLREIGVAAVLLVAVAMRPNGYLPAMYVIQVIPFFALAIAGMADTGVRGLLRLRFGVLGRLDWLGLGRWRLGPRDLVAVLAIALAGVVAPQWEAGDETADTAYSNNEYVAAADWIRANIPDPAHQRIVVDDAMWLDTVRDGFQPGLGAIWFYKVDLDPAVTRTLPHGWQDLDYVVLTSIIRQDPNGLPTVRAAIAHSTTVATFGTGQQQITIQKVDHTGSGQ</sequence>
<keyword evidence="2" id="KW-1003">Cell membrane</keyword>
<dbReference type="Proteomes" id="UP000319103">
    <property type="component" value="Unassembled WGS sequence"/>
</dbReference>
<feature type="transmembrane region" description="Helical" evidence="8">
    <location>
        <begin position="39"/>
        <end position="57"/>
    </location>
</feature>
<keyword evidence="7 8" id="KW-0472">Membrane</keyword>
<evidence type="ECO:0000259" key="9">
    <source>
        <dbReference type="Pfam" id="PF02366"/>
    </source>
</evidence>
<feature type="transmembrane region" description="Helical" evidence="8">
    <location>
        <begin position="170"/>
        <end position="189"/>
    </location>
</feature>
<dbReference type="OrthoDB" id="3207667at2"/>
<evidence type="ECO:0000256" key="7">
    <source>
        <dbReference type="ARBA" id="ARBA00023136"/>
    </source>
</evidence>
<evidence type="ECO:0000313" key="10">
    <source>
        <dbReference type="EMBL" id="TQF02508.1"/>
    </source>
</evidence>
<name>A0A540W0H1_9ACTN</name>
<feature type="transmembrane region" description="Helical" evidence="8">
    <location>
        <begin position="95"/>
        <end position="113"/>
    </location>
</feature>
<feature type="transmembrane region" description="Helical" evidence="8">
    <location>
        <begin position="297"/>
        <end position="320"/>
    </location>
</feature>
<accession>A0A540W0H1</accession>
<dbReference type="RefSeq" id="WP_141633201.1">
    <property type="nucleotide sequence ID" value="NZ_VIGB01000003.1"/>
</dbReference>
<dbReference type="InterPro" id="IPR003342">
    <property type="entry name" value="ArnT-like_N"/>
</dbReference>
<keyword evidence="6 8" id="KW-1133">Transmembrane helix</keyword>
<organism evidence="10 11">
    <name type="scientific">Kitasatospora acidiphila</name>
    <dbReference type="NCBI Taxonomy" id="2567942"/>
    <lineage>
        <taxon>Bacteria</taxon>
        <taxon>Bacillati</taxon>
        <taxon>Actinomycetota</taxon>
        <taxon>Actinomycetes</taxon>
        <taxon>Kitasatosporales</taxon>
        <taxon>Streptomycetaceae</taxon>
        <taxon>Kitasatospora</taxon>
    </lineage>
</organism>
<keyword evidence="5 8" id="KW-0812">Transmembrane</keyword>
<dbReference type="GO" id="GO:0016763">
    <property type="term" value="F:pentosyltransferase activity"/>
    <property type="evidence" value="ECO:0007669"/>
    <property type="project" value="TreeGrafter"/>
</dbReference>
<dbReference type="PANTHER" id="PTHR33908">
    <property type="entry name" value="MANNOSYLTRANSFERASE YKCB-RELATED"/>
    <property type="match status" value="1"/>
</dbReference>
<dbReference type="GO" id="GO:0006493">
    <property type="term" value="P:protein O-linked glycosylation"/>
    <property type="evidence" value="ECO:0007669"/>
    <property type="project" value="InterPro"/>
</dbReference>
<proteinExistence type="predicted"/>
<dbReference type="InterPro" id="IPR050297">
    <property type="entry name" value="LipidA_mod_glycosyltrf_83"/>
</dbReference>
<dbReference type="EMBL" id="VIGB01000003">
    <property type="protein sequence ID" value="TQF02508.1"/>
    <property type="molecule type" value="Genomic_DNA"/>
</dbReference>
<comment type="subcellular location">
    <subcellularLocation>
        <location evidence="1">Cell membrane</location>
        <topology evidence="1">Multi-pass membrane protein</topology>
    </subcellularLocation>
</comment>
<evidence type="ECO:0000256" key="5">
    <source>
        <dbReference type="ARBA" id="ARBA00022692"/>
    </source>
</evidence>